<sequence>MLEFYLPFIIGVALGIDPTASGGGATAAPDEIAAPLEDNIGQGSGDDGTGRAPEPQVATGKFTTALEVRPILGMTQANWVAVRDYNGQDLLYFTHLLSWRCGLWDISYGLNGAPPEEVFPMEPCYPDTASPNALVASESYLPYISLPAGSVDSVTVAITYDDGGTEEVTFERAQVLMP</sequence>
<evidence type="ECO:0000256" key="1">
    <source>
        <dbReference type="SAM" id="MobiDB-lite"/>
    </source>
</evidence>
<reference evidence="2 3" key="1">
    <citation type="submission" date="2017-03" db="EMBL/GenBank/DDBJ databases">
        <authorList>
            <person name="Afonso C.L."/>
            <person name="Miller P.J."/>
            <person name="Scott M.A."/>
            <person name="Spackman E."/>
            <person name="Goraichik I."/>
            <person name="Dimitrov K.M."/>
            <person name="Suarez D.L."/>
            <person name="Swayne D.E."/>
        </authorList>
    </citation>
    <scope>NUCLEOTIDE SEQUENCE [LARGE SCALE GENOMIC DNA]</scope>
    <source>
        <strain evidence="2 3">CECT 7023</strain>
    </source>
</reference>
<gene>
    <name evidence="2" type="ORF">ROA7023_01595</name>
</gene>
<name>A0A1Y5SLK4_9RHOB</name>
<organism evidence="2 3">
    <name type="scientific">Roseisalinus antarcticus</name>
    <dbReference type="NCBI Taxonomy" id="254357"/>
    <lineage>
        <taxon>Bacteria</taxon>
        <taxon>Pseudomonadati</taxon>
        <taxon>Pseudomonadota</taxon>
        <taxon>Alphaproteobacteria</taxon>
        <taxon>Rhodobacterales</taxon>
        <taxon>Roseobacteraceae</taxon>
        <taxon>Roseisalinus</taxon>
    </lineage>
</organism>
<evidence type="ECO:0000313" key="3">
    <source>
        <dbReference type="Proteomes" id="UP000193900"/>
    </source>
</evidence>
<dbReference type="RefSeq" id="WP_085878469.1">
    <property type="nucleotide sequence ID" value="NZ_FWFZ01000006.1"/>
</dbReference>
<evidence type="ECO:0000313" key="2">
    <source>
        <dbReference type="EMBL" id="SLN40625.1"/>
    </source>
</evidence>
<dbReference type="AlphaFoldDB" id="A0A1Y5SLK4"/>
<protein>
    <submittedName>
        <fullName evidence="2">Uncharacterized protein</fullName>
    </submittedName>
</protein>
<dbReference type="Proteomes" id="UP000193900">
    <property type="component" value="Unassembled WGS sequence"/>
</dbReference>
<keyword evidence="3" id="KW-1185">Reference proteome</keyword>
<proteinExistence type="predicted"/>
<dbReference type="EMBL" id="FWFZ01000006">
    <property type="protein sequence ID" value="SLN40625.1"/>
    <property type="molecule type" value="Genomic_DNA"/>
</dbReference>
<accession>A0A1Y5SLK4</accession>
<feature type="region of interest" description="Disordered" evidence="1">
    <location>
        <begin position="36"/>
        <end position="56"/>
    </location>
</feature>
<dbReference type="OrthoDB" id="9816009at2"/>